<keyword evidence="3" id="KW-1185">Reference proteome</keyword>
<reference evidence="2 3" key="1">
    <citation type="submission" date="2020-08" db="EMBL/GenBank/DDBJ databases">
        <title>Genome sequence of Rhodobacteraceae bacterium Lw-13e.</title>
        <authorList>
            <person name="Poehlein A."/>
            <person name="Wolter L."/>
            <person name="Daniel R."/>
            <person name="Brinkhoff T."/>
        </authorList>
    </citation>
    <scope>NUCLEOTIDE SEQUENCE [LARGE SCALE GENOMIC DNA]</scope>
    <source>
        <strain evidence="2 3">Lw-13e</strain>
    </source>
</reference>
<dbReference type="EMBL" id="CP060436">
    <property type="protein sequence ID" value="QPM89385.1"/>
    <property type="molecule type" value="Genomic_DNA"/>
</dbReference>
<organism evidence="2 3">
    <name type="scientific">Pseudooceanicola algae</name>
    <dbReference type="NCBI Taxonomy" id="1537215"/>
    <lineage>
        <taxon>Bacteria</taxon>
        <taxon>Pseudomonadati</taxon>
        <taxon>Pseudomonadota</taxon>
        <taxon>Alphaproteobacteria</taxon>
        <taxon>Rhodobacterales</taxon>
        <taxon>Paracoccaceae</taxon>
        <taxon>Pseudooceanicola</taxon>
    </lineage>
</organism>
<dbReference type="Pfam" id="PF06791">
    <property type="entry name" value="TMP_2"/>
    <property type="match status" value="1"/>
</dbReference>
<evidence type="ECO:0000259" key="1">
    <source>
        <dbReference type="Pfam" id="PF06791"/>
    </source>
</evidence>
<dbReference type="RefSeq" id="WP_119840336.1">
    <property type="nucleotide sequence ID" value="NZ_CP060436.1"/>
</dbReference>
<accession>A0A418SDC1</accession>
<protein>
    <recommendedName>
        <fullName evidence="1">Bacteriophage tail tape measure N-terminal domain-containing protein</fullName>
    </recommendedName>
</protein>
<proteinExistence type="predicted"/>
<name>A0A418SDC1_9RHOB</name>
<gene>
    <name evidence="2" type="ORF">PSAL_006010</name>
</gene>
<dbReference type="OrthoDB" id="7311517at2"/>
<dbReference type="AlphaFoldDB" id="A0A418SDC1"/>
<dbReference type="InterPro" id="IPR009628">
    <property type="entry name" value="Phage_tape_measure_N"/>
</dbReference>
<dbReference type="KEGG" id="palw:PSAL_006010"/>
<evidence type="ECO:0000313" key="3">
    <source>
        <dbReference type="Proteomes" id="UP000283786"/>
    </source>
</evidence>
<evidence type="ECO:0000313" key="2">
    <source>
        <dbReference type="EMBL" id="QPM89385.1"/>
    </source>
</evidence>
<sequence>MSNAIIGALRVVLGMDSAAFEKGATKSEKRMADFEQRMRRISGNMQRIGQRMSVGITAPLVAMGYKSVAAMKVQEQAVASVQAALISMGHGAGYTIGQLEKMASAIQNESLYGDEEILSKVTANLLTFGNVQGDVFSRAQQNAVDLSARLGQDLQSSAVMLGKALNDPIKGLTALTRVGVSFTDQQQQQIKAMAKAGDVAGAQALMLDELERQYRGQAKALAETDSGKVTQAMNAIGDAFEKVGAVILPVVADLAEDVKRAAEWFQTLSPGIQSTIVTLGAFAAALGPVTLALGALVGSLTILSGPIGLAVIAAIAVIAGGVALLQRNSDASTTAIDNVTLAMGDEIEQSQLLSEALNTNGTMSVQLAQKKLQEARARHDNVAAIIAEHRALALGSDAYALLSEQIEDAQGALSGIGFPAIDAAVPSKADAFEAAQQRVVDLLRERDSLLKADQELNDQLSRTKENIAEIEGRMASAQDGVIQLGDGLIAGIQPGERLSATLGGAAGGASDLAREVDAIFDGTRTDQEQYAAKLARLNELFRTGAIDAETYKRAVAQLDEDLGKADPKLENVERGIDGISRAIGSNVTNFKEMRSAINNVLSGIASDIVSSGINGALTKAFGFAVDNFGAVLGSAFGGAVRTPAVTVPVGANANGTNNWSGGLTKINERGGEIVNLPEGTQIIPNDISKRMADNAAPQGQAVQVVPSPYFDVVVADRAAQVAGGLDMQQARQQSRAFGGMQSSFSQRGTR</sequence>
<feature type="domain" description="Bacteriophage tail tape measure N-terminal" evidence="1">
    <location>
        <begin position="53"/>
        <end position="191"/>
    </location>
</feature>
<dbReference type="Proteomes" id="UP000283786">
    <property type="component" value="Chromosome"/>
</dbReference>